<dbReference type="GeneID" id="42694597"/>
<comment type="similarity">
    <text evidence="2 9">Belongs to the alanine or glycine:cation symporter (AGCS) (TC 2.A.25) family.</text>
</comment>
<evidence type="ECO:0000256" key="8">
    <source>
        <dbReference type="ARBA" id="ARBA00023136"/>
    </source>
</evidence>
<dbReference type="RefSeq" id="WP_004636335.1">
    <property type="nucleotide sequence ID" value="NZ_CBCRTD010000001.1"/>
</dbReference>
<evidence type="ECO:0000256" key="9">
    <source>
        <dbReference type="RuleBase" id="RU363064"/>
    </source>
</evidence>
<keyword evidence="7 9" id="KW-1133">Transmembrane helix</keyword>
<evidence type="ECO:0000256" key="3">
    <source>
        <dbReference type="ARBA" id="ARBA00022448"/>
    </source>
</evidence>
<dbReference type="AlphaFoldDB" id="A0A328KMT0"/>
<evidence type="ECO:0000256" key="6">
    <source>
        <dbReference type="ARBA" id="ARBA00022847"/>
    </source>
</evidence>
<accession>A0A328KMT0</accession>
<keyword evidence="6 9" id="KW-0769">Symport</keyword>
<evidence type="ECO:0000313" key="11">
    <source>
        <dbReference type="Proteomes" id="UP000249099"/>
    </source>
</evidence>
<feature type="transmembrane region" description="Helical" evidence="9">
    <location>
        <begin position="241"/>
        <end position="264"/>
    </location>
</feature>
<evidence type="ECO:0000256" key="7">
    <source>
        <dbReference type="ARBA" id="ARBA00022989"/>
    </source>
</evidence>
<keyword evidence="4 9" id="KW-1003">Cell membrane</keyword>
<feature type="transmembrane region" description="Helical" evidence="9">
    <location>
        <begin position="309"/>
        <end position="333"/>
    </location>
</feature>
<feature type="transmembrane region" description="Helical" evidence="9">
    <location>
        <begin position="393"/>
        <end position="410"/>
    </location>
</feature>
<gene>
    <name evidence="10" type="ORF">B8A44_08390</name>
</gene>
<dbReference type="PRINTS" id="PR00175">
    <property type="entry name" value="NAALASMPORT"/>
</dbReference>
<dbReference type="FunFam" id="1.20.1740.10:FF:000004">
    <property type="entry name" value="Sodium:alanine symporter family protein"/>
    <property type="match status" value="1"/>
</dbReference>
<comment type="caution">
    <text evidence="10">The sequence shown here is derived from an EMBL/GenBank/DDBJ whole genome shotgun (WGS) entry which is preliminary data.</text>
</comment>
<feature type="transmembrane region" description="Helical" evidence="9">
    <location>
        <begin position="215"/>
        <end position="235"/>
    </location>
</feature>
<evidence type="ECO:0000256" key="4">
    <source>
        <dbReference type="ARBA" id="ARBA00022475"/>
    </source>
</evidence>
<organism evidence="10 11">
    <name type="scientific">Dolosigranulum pigrum</name>
    <dbReference type="NCBI Taxonomy" id="29394"/>
    <lineage>
        <taxon>Bacteria</taxon>
        <taxon>Bacillati</taxon>
        <taxon>Bacillota</taxon>
        <taxon>Bacilli</taxon>
        <taxon>Lactobacillales</taxon>
        <taxon>Carnobacteriaceae</taxon>
        <taxon>Dolosigranulum</taxon>
    </lineage>
</organism>
<sequence length="455" mass="48651">MLERIMAINDVINEIIWGAPILFLIVGGGIFFTIFTNFITFRKFGYAIKQTGLSIFNDDEEGEGQVSAFEAVSTSLAASVGTGNIAGVGTAIAIGGPGAVFWMWLAAIFGMATKYAEIVLTIEYRDRTKDFRFVGGPMYYIERGTGQKWLAIIFAFLGGVATLGIGNMVQSNSVADVLESSIGIDPLMTGIVLAVLSALVIFGGLNAISKVTAKVVPLMAGLYIFGGVLVILLNYDQIIPAFQMIFVDAFTGTAAFGGFAGAGLSMVIRYGVARGVFTNEAGLGSGPIAHAAATTDHPVRQGLWGIFEVFFDTIVTCTITALVIIMTGVWTSGEVGAALTSLGFSEGIPYGEHMVSIGLVFFAFSTILGWSYYGERCFEYLFGPSSKVIYRIIYIPVIAVGAIGGLQEIWDIADTLNGLMIIPNFIGLLWLSPVVVRLTKDFFGSGGIYEKEQQH</sequence>
<feature type="transmembrane region" description="Helical" evidence="9">
    <location>
        <begin position="416"/>
        <end position="436"/>
    </location>
</feature>
<protein>
    <submittedName>
        <fullName evidence="10">Sodium:alanine symporter family protein</fullName>
    </submittedName>
</protein>
<dbReference type="GO" id="GO:0005886">
    <property type="term" value="C:plasma membrane"/>
    <property type="evidence" value="ECO:0007669"/>
    <property type="project" value="UniProtKB-SubCell"/>
</dbReference>
<keyword evidence="5 9" id="KW-0812">Transmembrane</keyword>
<evidence type="ECO:0000313" key="10">
    <source>
        <dbReference type="EMBL" id="RAN62039.1"/>
    </source>
</evidence>
<dbReference type="Gene3D" id="1.20.1740.10">
    <property type="entry name" value="Amino acid/polyamine transporter I"/>
    <property type="match status" value="1"/>
</dbReference>
<evidence type="ECO:0000256" key="5">
    <source>
        <dbReference type="ARBA" id="ARBA00022692"/>
    </source>
</evidence>
<feature type="transmembrane region" description="Helical" evidence="9">
    <location>
        <begin position="187"/>
        <end position="208"/>
    </location>
</feature>
<feature type="transmembrane region" description="Helical" evidence="9">
    <location>
        <begin position="15"/>
        <end position="39"/>
    </location>
</feature>
<dbReference type="PANTHER" id="PTHR30330:SF3">
    <property type="entry name" value="TRANSCRIPTIONAL REGULATOR, LRP FAMILY"/>
    <property type="match status" value="1"/>
</dbReference>
<dbReference type="InterPro" id="IPR001463">
    <property type="entry name" value="Na/Ala_symport"/>
</dbReference>
<dbReference type="NCBIfam" id="TIGR00835">
    <property type="entry name" value="agcS"/>
    <property type="match status" value="1"/>
</dbReference>
<dbReference type="Pfam" id="PF01235">
    <property type="entry name" value="Na_Ala_symp"/>
    <property type="match status" value="1"/>
</dbReference>
<reference evidence="10 11" key="1">
    <citation type="submission" date="2017-03" db="EMBL/GenBank/DDBJ databases">
        <title>wgs assembly of Dolosigranulum pigrum KPL CDC strains.</title>
        <authorList>
            <person name="Brugger S.D."/>
            <person name="Pettigrew M."/>
            <person name="Kong Y."/>
            <person name="Lemon K.P."/>
        </authorList>
    </citation>
    <scope>NUCLEOTIDE SEQUENCE [LARGE SCALE GENOMIC DNA]</scope>
    <source>
        <strain evidence="10 11">KPL1931_CDC4294-98</strain>
    </source>
</reference>
<evidence type="ECO:0000256" key="1">
    <source>
        <dbReference type="ARBA" id="ARBA00004651"/>
    </source>
</evidence>
<keyword evidence="3 9" id="KW-0813">Transport</keyword>
<dbReference type="PANTHER" id="PTHR30330">
    <property type="entry name" value="AGSS FAMILY TRANSPORTER, SODIUM-ALANINE"/>
    <property type="match status" value="1"/>
</dbReference>
<dbReference type="EMBL" id="NAQV01000032">
    <property type="protein sequence ID" value="RAN62039.1"/>
    <property type="molecule type" value="Genomic_DNA"/>
</dbReference>
<dbReference type="GO" id="GO:0005283">
    <property type="term" value="F:amino acid:sodium symporter activity"/>
    <property type="evidence" value="ECO:0007669"/>
    <property type="project" value="InterPro"/>
</dbReference>
<proteinExistence type="inferred from homology"/>
<dbReference type="Proteomes" id="UP000249099">
    <property type="component" value="Unassembled WGS sequence"/>
</dbReference>
<feature type="transmembrane region" description="Helical" evidence="9">
    <location>
        <begin position="353"/>
        <end position="373"/>
    </location>
</feature>
<dbReference type="PROSITE" id="PS00873">
    <property type="entry name" value="NA_ALANINE_SYMP"/>
    <property type="match status" value="1"/>
</dbReference>
<feature type="transmembrane region" description="Helical" evidence="9">
    <location>
        <begin position="149"/>
        <end position="167"/>
    </location>
</feature>
<evidence type="ECO:0000256" key="2">
    <source>
        <dbReference type="ARBA" id="ARBA00009261"/>
    </source>
</evidence>
<name>A0A328KMT0_9LACT</name>
<comment type="subcellular location">
    <subcellularLocation>
        <location evidence="1 9">Cell membrane</location>
        <topology evidence="1 9">Multi-pass membrane protein</topology>
    </subcellularLocation>
</comment>
<keyword evidence="8 9" id="KW-0472">Membrane</keyword>